<protein>
    <recommendedName>
        <fullName evidence="10">Cytochrome c oxidase polypeptide 4</fullName>
        <ecNumber evidence="10">7.1.1.9</ecNumber>
    </recommendedName>
    <alternativeName>
        <fullName evidence="10">Cytochrome aa3 subunit 4</fullName>
    </alternativeName>
    <alternativeName>
        <fullName evidence="10">Cytochrome c oxidase polypeptide IV</fullName>
    </alternativeName>
</protein>
<evidence type="ECO:0000256" key="2">
    <source>
        <dbReference type="ARBA" id="ARBA00004651"/>
    </source>
</evidence>
<evidence type="ECO:0000256" key="5">
    <source>
        <dbReference type="ARBA" id="ARBA00022692"/>
    </source>
</evidence>
<dbReference type="RefSeq" id="WP_105186201.1">
    <property type="nucleotide sequence ID" value="NZ_BAAAGO010000031.1"/>
</dbReference>
<dbReference type="OrthoDB" id="5244617at2"/>
<accession>A0A2N9JHB7</accession>
<keyword evidence="5 11" id="KW-0812">Transmembrane</keyword>
<dbReference type="EMBL" id="LT985188">
    <property type="protein sequence ID" value="SPD87480.1"/>
    <property type="molecule type" value="Genomic_DNA"/>
</dbReference>
<keyword evidence="13" id="KW-1185">Reference proteome</keyword>
<evidence type="ECO:0000313" key="13">
    <source>
        <dbReference type="Proteomes" id="UP000238164"/>
    </source>
</evidence>
<dbReference type="GO" id="GO:0005886">
    <property type="term" value="C:plasma membrane"/>
    <property type="evidence" value="ECO:0007669"/>
    <property type="project" value="UniProtKB-SubCell"/>
</dbReference>
<evidence type="ECO:0000256" key="11">
    <source>
        <dbReference type="SAM" id="Phobius"/>
    </source>
</evidence>
<reference evidence="12 13" key="1">
    <citation type="submission" date="2018-02" db="EMBL/GenBank/DDBJ databases">
        <authorList>
            <person name="Cohen D.B."/>
            <person name="Kent A.D."/>
        </authorList>
    </citation>
    <scope>NUCLEOTIDE SEQUENCE [LARGE SCALE GENOMIC DNA]</scope>
    <source>
        <strain evidence="12">1</strain>
    </source>
</reference>
<evidence type="ECO:0000256" key="1">
    <source>
        <dbReference type="ARBA" id="ARBA00002536"/>
    </source>
</evidence>
<evidence type="ECO:0000256" key="6">
    <source>
        <dbReference type="ARBA" id="ARBA00022967"/>
    </source>
</evidence>
<dbReference type="EC" id="7.1.1.9" evidence="10"/>
<dbReference type="GO" id="GO:0022900">
    <property type="term" value="P:electron transport chain"/>
    <property type="evidence" value="ECO:0007669"/>
    <property type="project" value="InterPro"/>
</dbReference>
<dbReference type="Proteomes" id="UP000238164">
    <property type="component" value="Chromosome 1"/>
</dbReference>
<feature type="transmembrane region" description="Helical" evidence="11">
    <location>
        <begin position="101"/>
        <end position="122"/>
    </location>
</feature>
<evidence type="ECO:0000313" key="12">
    <source>
        <dbReference type="EMBL" id="SPD87480.1"/>
    </source>
</evidence>
<dbReference type="GO" id="GO:0004129">
    <property type="term" value="F:cytochrome-c oxidase activity"/>
    <property type="evidence" value="ECO:0007669"/>
    <property type="project" value="UniProtKB-EC"/>
</dbReference>
<keyword evidence="8 10" id="KW-0472">Membrane</keyword>
<keyword evidence="4 10" id="KW-1003">Cell membrane</keyword>
<comment type="catalytic activity">
    <reaction evidence="9 10">
        <text>4 Fe(II)-[cytochrome c] + O2 + 8 H(+)(in) = 4 Fe(III)-[cytochrome c] + 2 H2O + 4 H(+)(out)</text>
        <dbReference type="Rhea" id="RHEA:11436"/>
        <dbReference type="Rhea" id="RHEA-COMP:10350"/>
        <dbReference type="Rhea" id="RHEA-COMP:14399"/>
        <dbReference type="ChEBI" id="CHEBI:15377"/>
        <dbReference type="ChEBI" id="CHEBI:15378"/>
        <dbReference type="ChEBI" id="CHEBI:15379"/>
        <dbReference type="ChEBI" id="CHEBI:29033"/>
        <dbReference type="ChEBI" id="CHEBI:29034"/>
        <dbReference type="EC" id="7.1.1.9"/>
    </reaction>
</comment>
<comment type="similarity">
    <text evidence="3 10">Belongs to the cytochrome c oxidase bacterial subunit CtaF family.</text>
</comment>
<name>A0A2N9JHB7_9ACTN</name>
<keyword evidence="7 11" id="KW-1133">Transmembrane helix</keyword>
<evidence type="ECO:0000256" key="4">
    <source>
        <dbReference type="ARBA" id="ARBA00022475"/>
    </source>
</evidence>
<evidence type="ECO:0000256" key="3">
    <source>
        <dbReference type="ARBA" id="ARBA00006870"/>
    </source>
</evidence>
<comment type="subunit">
    <text evidence="10">Associates with subunits I, II and III to form cytochrome c oxidase.</text>
</comment>
<evidence type="ECO:0000256" key="8">
    <source>
        <dbReference type="ARBA" id="ARBA00023136"/>
    </source>
</evidence>
<evidence type="ECO:0000256" key="9">
    <source>
        <dbReference type="ARBA" id="ARBA00047816"/>
    </source>
</evidence>
<dbReference type="AlphaFoldDB" id="A0A2N9JHB7"/>
<dbReference type="Pfam" id="PF12270">
    <property type="entry name" value="Cyt_c_ox_IV"/>
    <property type="match status" value="1"/>
</dbReference>
<feature type="transmembrane region" description="Helical" evidence="11">
    <location>
        <begin position="6"/>
        <end position="25"/>
    </location>
</feature>
<dbReference type="PIRSF" id="PIRSF017385">
    <property type="entry name" value="CtaF"/>
    <property type="match status" value="1"/>
</dbReference>
<evidence type="ECO:0000256" key="7">
    <source>
        <dbReference type="ARBA" id="ARBA00022989"/>
    </source>
</evidence>
<keyword evidence="12" id="KW-0560">Oxidoreductase</keyword>
<organism evidence="12 13">
    <name type="scientific">Micropruina glycogenica</name>
    <dbReference type="NCBI Taxonomy" id="75385"/>
    <lineage>
        <taxon>Bacteria</taxon>
        <taxon>Bacillati</taxon>
        <taxon>Actinomycetota</taxon>
        <taxon>Actinomycetes</taxon>
        <taxon>Propionibacteriales</taxon>
        <taxon>Nocardioidaceae</taxon>
        <taxon>Micropruina</taxon>
    </lineage>
</organism>
<dbReference type="KEGG" id="mgg:MPLG2_2450"/>
<comment type="subcellular location">
    <subcellularLocation>
        <location evidence="2">Cell membrane</location>
        <topology evidence="2">Multi-pass membrane protein</topology>
    </subcellularLocation>
</comment>
<comment type="function">
    <text evidence="1 10">Part of cytochrome c oxidase, its function is unknown.</text>
</comment>
<dbReference type="InterPro" id="IPR021050">
    <property type="entry name" value="Cyt_c_oxidase_su4_actinobac"/>
</dbReference>
<keyword evidence="6 10" id="KW-1278">Translocase</keyword>
<dbReference type="GO" id="GO:0016491">
    <property type="term" value="F:oxidoreductase activity"/>
    <property type="evidence" value="ECO:0007669"/>
    <property type="project" value="UniProtKB-KW"/>
</dbReference>
<evidence type="ECO:0000256" key="10">
    <source>
        <dbReference type="PIRNR" id="PIRNR017385"/>
    </source>
</evidence>
<proteinExistence type="inferred from homology"/>
<gene>
    <name evidence="12" type="ORF">MPLG2_2450</name>
</gene>
<feature type="transmembrane region" description="Helical" evidence="11">
    <location>
        <begin position="32"/>
        <end position="53"/>
    </location>
</feature>
<sequence>MKVEGWMFAAIAIFLTVVTPVYWFMSHEIIGTVALAMSLLLFTMVAVYLFVLARKMDERLEDRKDAEIIEGAGPLGFFPPKSIWPFWVAVTVQLLALGPVFGWWISILAVCLGIWALSGWVFEFYRGDYQH</sequence>